<sequence length="96" mass="10219">MQQLFLGMEVDNLASVPFAPRITRSAIVPAREYLSLCPQAQLLVVPDISGYVGADTLSCVLASRMYEGTDTVLLVDIGTNGEMVLSHQGAMVACST</sequence>
<protein>
    <submittedName>
        <fullName evidence="3">Iron-sulfur cluster-binding family protein</fullName>
    </submittedName>
</protein>
<proteinExistence type="predicted"/>
<dbReference type="AlphaFoldDB" id="J9CH37"/>
<name>J9CH37_9ZZZZ</name>
<dbReference type="InterPro" id="IPR042259">
    <property type="entry name" value="Raco-like_middle_sf"/>
</dbReference>
<dbReference type="PANTHER" id="PTHR42895:SF1">
    <property type="entry name" value="IRON-SULFUR CLUSTER PROTEIN"/>
    <property type="match status" value="1"/>
</dbReference>
<dbReference type="InterPro" id="IPR041414">
    <property type="entry name" value="Raco-like_middle"/>
</dbReference>
<dbReference type="Pfam" id="PF14574">
    <property type="entry name" value="RACo_C_ter"/>
    <property type="match status" value="1"/>
</dbReference>
<dbReference type="EMBL" id="AMCI01003832">
    <property type="protein sequence ID" value="EJW99380.1"/>
    <property type="molecule type" value="Genomic_DNA"/>
</dbReference>
<feature type="domain" description="RACo-like middle region" evidence="2">
    <location>
        <begin position="1"/>
        <end position="67"/>
    </location>
</feature>
<feature type="domain" description="RACo C-terminal" evidence="1">
    <location>
        <begin position="71"/>
        <end position="95"/>
    </location>
</feature>
<gene>
    <name evidence="3" type="ORF">EVA_12513</name>
</gene>
<evidence type="ECO:0000259" key="1">
    <source>
        <dbReference type="Pfam" id="PF14574"/>
    </source>
</evidence>
<evidence type="ECO:0000313" key="3">
    <source>
        <dbReference type="EMBL" id="EJW99380.1"/>
    </source>
</evidence>
<feature type="non-terminal residue" evidence="3">
    <location>
        <position position="96"/>
    </location>
</feature>
<organism evidence="3">
    <name type="scientific">gut metagenome</name>
    <dbReference type="NCBI Taxonomy" id="749906"/>
    <lineage>
        <taxon>unclassified sequences</taxon>
        <taxon>metagenomes</taxon>
        <taxon>organismal metagenomes</taxon>
    </lineage>
</organism>
<dbReference type="Gene3D" id="3.30.420.480">
    <property type="entry name" value="Domain of unknown function (DUF4445)"/>
    <property type="match status" value="1"/>
</dbReference>
<accession>J9CH37</accession>
<comment type="caution">
    <text evidence="3">The sequence shown here is derived from an EMBL/GenBank/DDBJ whole genome shotgun (WGS) entry which is preliminary data.</text>
</comment>
<dbReference type="PANTHER" id="PTHR42895">
    <property type="entry name" value="IRON-SULFUR CLUSTER-BINDING PROTEIN-RELATED"/>
    <property type="match status" value="1"/>
</dbReference>
<dbReference type="InterPro" id="IPR027980">
    <property type="entry name" value="RACo_C"/>
</dbReference>
<reference evidence="3" key="1">
    <citation type="journal article" date="2012" name="PLoS ONE">
        <title>Gene sets for utilization of primary and secondary nutrition supplies in the distal gut of endangered iberian lynx.</title>
        <authorList>
            <person name="Alcaide M."/>
            <person name="Messina E."/>
            <person name="Richter M."/>
            <person name="Bargiela R."/>
            <person name="Peplies J."/>
            <person name="Huws S.A."/>
            <person name="Newbold C.J."/>
            <person name="Golyshin P.N."/>
            <person name="Simon M.A."/>
            <person name="Lopez G."/>
            <person name="Yakimov M.M."/>
            <person name="Ferrer M."/>
        </authorList>
    </citation>
    <scope>NUCLEOTIDE SEQUENCE</scope>
</reference>
<dbReference type="Pfam" id="PF17651">
    <property type="entry name" value="Raco_middle"/>
    <property type="match status" value="1"/>
</dbReference>
<evidence type="ECO:0000259" key="2">
    <source>
        <dbReference type="Pfam" id="PF17651"/>
    </source>
</evidence>
<dbReference type="InterPro" id="IPR052911">
    <property type="entry name" value="Corrinoid_activation_enz"/>
</dbReference>